<sequence length="35" mass="3909">MTSLPLQTTGLSQMSSFLFLCRASQLLPLIHWSPC</sequence>
<proteinExistence type="predicted"/>
<dbReference type="EMBL" id="GBRH01269171">
    <property type="protein sequence ID" value="JAD28724.1"/>
    <property type="molecule type" value="Transcribed_RNA"/>
</dbReference>
<reference evidence="1" key="1">
    <citation type="submission" date="2014-09" db="EMBL/GenBank/DDBJ databases">
        <authorList>
            <person name="Magalhaes I.L.F."/>
            <person name="Oliveira U."/>
            <person name="Santos F.R."/>
            <person name="Vidigal T.H.D.A."/>
            <person name="Brescovit A.D."/>
            <person name="Santos A.J."/>
        </authorList>
    </citation>
    <scope>NUCLEOTIDE SEQUENCE</scope>
    <source>
        <tissue evidence="1">Shoot tissue taken approximately 20 cm above the soil surface</tissue>
    </source>
</reference>
<reference evidence="1" key="2">
    <citation type="journal article" date="2015" name="Data Brief">
        <title>Shoot transcriptome of the giant reed, Arundo donax.</title>
        <authorList>
            <person name="Barrero R.A."/>
            <person name="Guerrero F.D."/>
            <person name="Moolhuijzen P."/>
            <person name="Goolsby J.A."/>
            <person name="Tidwell J."/>
            <person name="Bellgard S.E."/>
            <person name="Bellgard M.I."/>
        </authorList>
    </citation>
    <scope>NUCLEOTIDE SEQUENCE</scope>
    <source>
        <tissue evidence="1">Shoot tissue taken approximately 20 cm above the soil surface</tissue>
    </source>
</reference>
<dbReference type="AlphaFoldDB" id="A0A0A8YPR8"/>
<evidence type="ECO:0000313" key="1">
    <source>
        <dbReference type="EMBL" id="JAD28724.1"/>
    </source>
</evidence>
<protein>
    <submittedName>
        <fullName evidence="1">RDR1</fullName>
    </submittedName>
</protein>
<organism evidence="1">
    <name type="scientific">Arundo donax</name>
    <name type="common">Giant reed</name>
    <name type="synonym">Donax arundinaceus</name>
    <dbReference type="NCBI Taxonomy" id="35708"/>
    <lineage>
        <taxon>Eukaryota</taxon>
        <taxon>Viridiplantae</taxon>
        <taxon>Streptophyta</taxon>
        <taxon>Embryophyta</taxon>
        <taxon>Tracheophyta</taxon>
        <taxon>Spermatophyta</taxon>
        <taxon>Magnoliopsida</taxon>
        <taxon>Liliopsida</taxon>
        <taxon>Poales</taxon>
        <taxon>Poaceae</taxon>
        <taxon>PACMAD clade</taxon>
        <taxon>Arundinoideae</taxon>
        <taxon>Arundineae</taxon>
        <taxon>Arundo</taxon>
    </lineage>
</organism>
<name>A0A0A8YPR8_ARUDO</name>
<accession>A0A0A8YPR8</accession>